<feature type="compositionally biased region" description="Low complexity" evidence="5">
    <location>
        <begin position="200"/>
        <end position="210"/>
    </location>
</feature>
<dbReference type="PANTHER" id="PTHR43687">
    <property type="entry name" value="ADENYLYLSULFATE REDUCTASE, BETA SUBUNIT"/>
    <property type="match status" value="1"/>
</dbReference>
<accession>A0A1G5RUG0</accession>
<keyword evidence="1" id="KW-0004">4Fe-4S</keyword>
<evidence type="ECO:0000256" key="5">
    <source>
        <dbReference type="SAM" id="MobiDB-lite"/>
    </source>
</evidence>
<evidence type="ECO:0000259" key="6">
    <source>
        <dbReference type="PROSITE" id="PS51379"/>
    </source>
</evidence>
<organism evidence="7 8">
    <name type="scientific">Acidaminobacter hydrogenoformans DSM 2784</name>
    <dbReference type="NCBI Taxonomy" id="1120920"/>
    <lineage>
        <taxon>Bacteria</taxon>
        <taxon>Bacillati</taxon>
        <taxon>Bacillota</taxon>
        <taxon>Clostridia</taxon>
        <taxon>Peptostreptococcales</taxon>
        <taxon>Acidaminobacteraceae</taxon>
        <taxon>Acidaminobacter</taxon>
    </lineage>
</organism>
<keyword evidence="4" id="KW-0411">Iron-sulfur</keyword>
<evidence type="ECO:0000313" key="8">
    <source>
        <dbReference type="Proteomes" id="UP000199208"/>
    </source>
</evidence>
<dbReference type="PROSITE" id="PS00198">
    <property type="entry name" value="4FE4S_FER_1"/>
    <property type="match status" value="1"/>
</dbReference>
<feature type="compositionally biased region" description="Basic and acidic residues" evidence="5">
    <location>
        <begin position="211"/>
        <end position="234"/>
    </location>
</feature>
<evidence type="ECO:0000256" key="4">
    <source>
        <dbReference type="ARBA" id="ARBA00023014"/>
    </source>
</evidence>
<keyword evidence="2" id="KW-0479">Metal-binding</keyword>
<dbReference type="EMBL" id="FMWL01000002">
    <property type="protein sequence ID" value="SCZ77350.1"/>
    <property type="molecule type" value="Genomic_DNA"/>
</dbReference>
<dbReference type="InterPro" id="IPR050572">
    <property type="entry name" value="Fe-S_Ferredoxin"/>
</dbReference>
<dbReference type="Gene3D" id="3.30.70.20">
    <property type="match status" value="2"/>
</dbReference>
<dbReference type="PANTHER" id="PTHR43687:SF1">
    <property type="entry name" value="FERREDOXIN III"/>
    <property type="match status" value="1"/>
</dbReference>
<evidence type="ECO:0000256" key="2">
    <source>
        <dbReference type="ARBA" id="ARBA00022723"/>
    </source>
</evidence>
<gene>
    <name evidence="7" type="ORF">SAMN03080599_00737</name>
</gene>
<sequence length="234" mass="24843">MGLGAGVQAGTGTDRISGPSLSPPEPPPEALPKFSVVPGPPWGKNIMCKKRKVGSNLAKRLRYNMNACIGCQTCSLVCSTLLGQHSLSESAIYIKTKGGLQSPYVCVVCAACTENIACLEACRTGALRARPGGGVIFDKNKCISCKRCVSACAIGAVQYSEKLDQPVICRHCGTCTRYCPHHCLWMEEVDEPETDTPVSTEPKTTAPEATAPRENKPEADGPETNTKKEGEGQA</sequence>
<protein>
    <submittedName>
        <fullName evidence="7">Fe-S-cluster-containing dehydrogenase component</fullName>
    </submittedName>
</protein>
<feature type="compositionally biased region" description="Pro residues" evidence="5">
    <location>
        <begin position="21"/>
        <end position="30"/>
    </location>
</feature>
<dbReference type="AlphaFoldDB" id="A0A1G5RUG0"/>
<dbReference type="PROSITE" id="PS51379">
    <property type="entry name" value="4FE4S_FER_2"/>
    <property type="match status" value="3"/>
</dbReference>
<dbReference type="GO" id="GO:0051539">
    <property type="term" value="F:4 iron, 4 sulfur cluster binding"/>
    <property type="evidence" value="ECO:0007669"/>
    <property type="project" value="UniProtKB-KW"/>
</dbReference>
<dbReference type="SUPFAM" id="SSF54862">
    <property type="entry name" value="4Fe-4S ferredoxins"/>
    <property type="match status" value="1"/>
</dbReference>
<proteinExistence type="predicted"/>
<feature type="domain" description="4Fe-4S ferredoxin-type" evidence="6">
    <location>
        <begin position="59"/>
        <end position="90"/>
    </location>
</feature>
<keyword evidence="8" id="KW-1185">Reference proteome</keyword>
<keyword evidence="3" id="KW-0408">Iron</keyword>
<feature type="domain" description="4Fe-4S ferredoxin-type" evidence="6">
    <location>
        <begin position="163"/>
        <end position="189"/>
    </location>
</feature>
<dbReference type="Proteomes" id="UP000199208">
    <property type="component" value="Unassembled WGS sequence"/>
</dbReference>
<dbReference type="InterPro" id="IPR017900">
    <property type="entry name" value="4Fe4S_Fe_S_CS"/>
</dbReference>
<evidence type="ECO:0000313" key="7">
    <source>
        <dbReference type="EMBL" id="SCZ77350.1"/>
    </source>
</evidence>
<dbReference type="STRING" id="1120920.SAMN03080599_00737"/>
<feature type="region of interest" description="Disordered" evidence="5">
    <location>
        <begin position="1"/>
        <end position="34"/>
    </location>
</feature>
<name>A0A1G5RUG0_9FIRM</name>
<reference evidence="7 8" key="1">
    <citation type="submission" date="2016-10" db="EMBL/GenBank/DDBJ databases">
        <authorList>
            <person name="de Groot N.N."/>
        </authorList>
    </citation>
    <scope>NUCLEOTIDE SEQUENCE [LARGE SCALE GENOMIC DNA]</scope>
    <source>
        <strain evidence="7 8">DSM 2784</strain>
    </source>
</reference>
<evidence type="ECO:0000256" key="1">
    <source>
        <dbReference type="ARBA" id="ARBA00022485"/>
    </source>
</evidence>
<feature type="domain" description="4Fe-4S ferredoxin-type" evidence="6">
    <location>
        <begin position="133"/>
        <end position="162"/>
    </location>
</feature>
<dbReference type="InterPro" id="IPR017896">
    <property type="entry name" value="4Fe4S_Fe-S-bd"/>
</dbReference>
<evidence type="ECO:0000256" key="3">
    <source>
        <dbReference type="ARBA" id="ARBA00023004"/>
    </source>
</evidence>
<dbReference type="GO" id="GO:0046872">
    <property type="term" value="F:metal ion binding"/>
    <property type="evidence" value="ECO:0007669"/>
    <property type="project" value="UniProtKB-KW"/>
</dbReference>
<feature type="region of interest" description="Disordered" evidence="5">
    <location>
        <begin position="190"/>
        <end position="234"/>
    </location>
</feature>